<reference evidence="3 6" key="2">
    <citation type="submission" date="2019-07" db="EMBL/GenBank/DDBJ databases">
        <title>Whole genome shotgun sequence of Halomonas cupida NBRC 102219.</title>
        <authorList>
            <person name="Hosoyama A."/>
            <person name="Uohara A."/>
            <person name="Ohji S."/>
            <person name="Ichikawa N."/>
        </authorList>
    </citation>
    <scope>NUCLEOTIDE SEQUENCE [LARGE SCALE GENOMIC DNA]</scope>
    <source>
        <strain evidence="3 6">NBRC 102219</strain>
    </source>
</reference>
<feature type="domain" description="LysM" evidence="2">
    <location>
        <begin position="57"/>
        <end position="104"/>
    </location>
</feature>
<dbReference type="Proteomes" id="UP000184123">
    <property type="component" value="Unassembled WGS sequence"/>
</dbReference>
<evidence type="ECO:0000313" key="3">
    <source>
        <dbReference type="EMBL" id="GEN22997.1"/>
    </source>
</evidence>
<dbReference type="SMART" id="SM00257">
    <property type="entry name" value="LysM"/>
    <property type="match status" value="1"/>
</dbReference>
<protein>
    <submittedName>
        <fullName evidence="4">LysM domain-containing protein</fullName>
    </submittedName>
    <submittedName>
        <fullName evidence="3">Peptidoglycan-binding protein LysM</fullName>
    </submittedName>
</protein>
<dbReference type="OrthoDB" id="361944at2"/>
<name>A0A1M7DSM7_9GAMM</name>
<evidence type="ECO:0000313" key="4">
    <source>
        <dbReference type="EMBL" id="SHL82482.1"/>
    </source>
</evidence>
<dbReference type="EMBL" id="BJXU01000032">
    <property type="protein sequence ID" value="GEN22997.1"/>
    <property type="molecule type" value="Genomic_DNA"/>
</dbReference>
<accession>A0A1M7DSM7</accession>
<organism evidence="4 5">
    <name type="scientific">Halomonas cupida</name>
    <dbReference type="NCBI Taxonomy" id="44933"/>
    <lineage>
        <taxon>Bacteria</taxon>
        <taxon>Pseudomonadati</taxon>
        <taxon>Pseudomonadota</taxon>
        <taxon>Gammaproteobacteria</taxon>
        <taxon>Oceanospirillales</taxon>
        <taxon>Halomonadaceae</taxon>
        <taxon>Halomonas</taxon>
    </lineage>
</organism>
<dbReference type="STRING" id="44933.SAMN05660971_01463"/>
<feature type="region of interest" description="Disordered" evidence="1">
    <location>
        <begin position="33"/>
        <end position="53"/>
    </location>
</feature>
<evidence type="ECO:0000256" key="1">
    <source>
        <dbReference type="SAM" id="MobiDB-lite"/>
    </source>
</evidence>
<dbReference type="InterPro" id="IPR018392">
    <property type="entry name" value="LysM"/>
</dbReference>
<reference evidence="4 5" key="1">
    <citation type="submission" date="2016-11" db="EMBL/GenBank/DDBJ databases">
        <authorList>
            <person name="Jaros S."/>
            <person name="Januszkiewicz K."/>
            <person name="Wedrychowicz H."/>
        </authorList>
    </citation>
    <scope>NUCLEOTIDE SEQUENCE [LARGE SCALE GENOMIC DNA]</scope>
    <source>
        <strain evidence="4 5">DSM 4740</strain>
    </source>
</reference>
<dbReference type="CDD" id="cd00118">
    <property type="entry name" value="LysM"/>
    <property type="match status" value="1"/>
</dbReference>
<proteinExistence type="predicted"/>
<dbReference type="SUPFAM" id="SSF54106">
    <property type="entry name" value="LysM domain"/>
    <property type="match status" value="1"/>
</dbReference>
<dbReference type="AlphaFoldDB" id="A0A1M7DSM7"/>
<evidence type="ECO:0000313" key="6">
    <source>
        <dbReference type="Proteomes" id="UP000321726"/>
    </source>
</evidence>
<keyword evidence="6" id="KW-1185">Reference proteome</keyword>
<sequence>MSYRIDIETLRRYSADGMTSTALSQAQQQRFENAVESALDSREDAGGPGELDAGEERIFVVEEGDSLFEIAEELNVDFNELLELNQRDDLSAPDQIDVGDVVFVPHTSPEEAATSPRDAQGIPEGESDFVQSLREQGNNLEYADDPSAVDMDAEVGELASDVQTYVSHLPPEEQQAALQRLYDHDWVDAGPAQMAIEQAAEELNLDLGETSHGGPEVENEAREIIADAQAESDPEQALQMLEEAYDNASPAVQSALDRSSEVREIAENSASDFIAEAQAADDPAEALHIYEEGYSNASERVQAALDRSSDGQAIIDEAVEWAAEPILEEGNDNEMPAARTLQAMERLETLTEDLPPEFAGEVVDAMLPQLEQAQQNFRDEGYAGVEIGYSGTMILNGILDRIAGTEKGDAAVEQVVDMSLFDMNGLRAAMNQAVSEGNRIPAIAIELASREGVMDGFREEVIGTAERFRDQTIGDQSEAYYEHLQELGYLIDTGGSAMTPEQMEAAIEDYIESQGDEWSTELEGMREDLADSGTTLLEHIQQLQSLPDGIRSDYQERIDGLIDDPNARLAVSTALQENPELVRGEAGDALVETFNELGISGDDPLAATLVGAYLNENVLSSAADLDFTDADAMADARQSIEEALSDKPQLAELMGVSTSDLNEIATMLSGVLPSEPLEGSNEFGRVNGILRNLNNTLDQIDGKFVRNSNIPFSTTFRTTAFAIVGSGLINAGHNFLEDPNLRNSAEFGVALSRVGVDSAQLVAAYRNVTDTGTVGNLKAAGRFVHIMGATLAGADAVARFQEGDYLGAGLNAAVAGGVSMALLFGSTSWGGPVGFGIATAASLGLYIQESLKETPYETQTTANFLTHAGFSEEAAEVLIERSEDGYNAVPLLMRYGELHGLTPEQTVEWINSIPQGENGEVMLGALRDNLLNTLDQHLEDGDVSQFNEHIDEGYELISPSLGQSRAGELAPRSVAELDHILPQLDIESPQAYA</sequence>
<dbReference type="Proteomes" id="UP000321726">
    <property type="component" value="Unassembled WGS sequence"/>
</dbReference>
<dbReference type="EMBL" id="FRCA01000003">
    <property type="protein sequence ID" value="SHL82482.1"/>
    <property type="molecule type" value="Genomic_DNA"/>
</dbReference>
<dbReference type="RefSeq" id="WP_073434367.1">
    <property type="nucleotide sequence ID" value="NZ_BJXU01000032.1"/>
</dbReference>
<gene>
    <name evidence="3" type="ORF">HCU01_09460</name>
    <name evidence="4" type="ORF">SAMN05660971_01463</name>
</gene>
<evidence type="ECO:0000259" key="2">
    <source>
        <dbReference type="PROSITE" id="PS51782"/>
    </source>
</evidence>
<dbReference type="PROSITE" id="PS51782">
    <property type="entry name" value="LYSM"/>
    <property type="match status" value="1"/>
</dbReference>
<dbReference type="Pfam" id="PF01476">
    <property type="entry name" value="LysM"/>
    <property type="match status" value="1"/>
</dbReference>
<dbReference type="InterPro" id="IPR036779">
    <property type="entry name" value="LysM_dom_sf"/>
</dbReference>
<dbReference type="Gene3D" id="3.10.350.10">
    <property type="entry name" value="LysM domain"/>
    <property type="match status" value="1"/>
</dbReference>
<evidence type="ECO:0000313" key="5">
    <source>
        <dbReference type="Proteomes" id="UP000184123"/>
    </source>
</evidence>